<keyword evidence="1" id="KW-1133">Transmembrane helix</keyword>
<dbReference type="InterPro" id="IPR053168">
    <property type="entry name" value="Glutamic_endopeptidase"/>
</dbReference>
<evidence type="ECO:0000313" key="4">
    <source>
        <dbReference type="Proteomes" id="UP001141806"/>
    </source>
</evidence>
<feature type="domain" description="Neprosin activation peptide" evidence="2">
    <location>
        <begin position="59"/>
        <end position="170"/>
    </location>
</feature>
<sequence>MVGLMDSKVGIIFVILMIYIFVLVIQSGGGVRSLSRKLEEEDLELEKQLKPLNKPPLKSIKTNYRDIYDCVDIKKQPAFDHPVLRRNTIQMKPSSLPKRMMDKELLESKRSKIGVKKSWCPPGTVLMRRTQKEDIKRAKSQVRRYPGDTHQPMAIQSANYDSRSENRWHAMHLHGKYENAGYKPSSLFTTFKRLRKHDSSWWGGL</sequence>
<dbReference type="OrthoDB" id="1935425at2759"/>
<accession>A0A9Q0R276</accession>
<dbReference type="Pfam" id="PF14365">
    <property type="entry name" value="Neprosin_AP"/>
    <property type="match status" value="1"/>
</dbReference>
<keyword evidence="1" id="KW-0472">Membrane</keyword>
<comment type="caution">
    <text evidence="3">The sequence shown here is derived from an EMBL/GenBank/DDBJ whole genome shotgun (WGS) entry which is preliminary data.</text>
</comment>
<evidence type="ECO:0000313" key="3">
    <source>
        <dbReference type="EMBL" id="KAJ4980653.1"/>
    </source>
</evidence>
<dbReference type="Proteomes" id="UP001141806">
    <property type="component" value="Unassembled WGS sequence"/>
</dbReference>
<evidence type="ECO:0000256" key="1">
    <source>
        <dbReference type="SAM" id="Phobius"/>
    </source>
</evidence>
<gene>
    <name evidence="3" type="ORF">NE237_031490</name>
</gene>
<evidence type="ECO:0000259" key="2">
    <source>
        <dbReference type="Pfam" id="PF14365"/>
    </source>
</evidence>
<dbReference type="PANTHER" id="PTHR31589:SF110">
    <property type="entry name" value="PROTEIN, PUTATIVE (DUF239)-RELATED"/>
    <property type="match status" value="1"/>
</dbReference>
<dbReference type="EMBL" id="JAMYWD010000001">
    <property type="protein sequence ID" value="KAJ4980653.1"/>
    <property type="molecule type" value="Genomic_DNA"/>
</dbReference>
<proteinExistence type="predicted"/>
<keyword evidence="1" id="KW-0812">Transmembrane</keyword>
<dbReference type="InterPro" id="IPR025521">
    <property type="entry name" value="Neprosin_propep"/>
</dbReference>
<feature type="transmembrane region" description="Helical" evidence="1">
    <location>
        <begin position="12"/>
        <end position="31"/>
    </location>
</feature>
<protein>
    <recommendedName>
        <fullName evidence="2">Neprosin activation peptide domain-containing protein</fullName>
    </recommendedName>
</protein>
<reference evidence="3" key="1">
    <citation type="journal article" date="2023" name="Plant J.">
        <title>The genome of the king protea, Protea cynaroides.</title>
        <authorList>
            <person name="Chang J."/>
            <person name="Duong T.A."/>
            <person name="Schoeman C."/>
            <person name="Ma X."/>
            <person name="Roodt D."/>
            <person name="Barker N."/>
            <person name="Li Z."/>
            <person name="Van de Peer Y."/>
            <person name="Mizrachi E."/>
        </authorList>
    </citation>
    <scope>NUCLEOTIDE SEQUENCE</scope>
    <source>
        <tissue evidence="3">Young leaves</tissue>
    </source>
</reference>
<name>A0A9Q0R276_9MAGN</name>
<organism evidence="3 4">
    <name type="scientific">Protea cynaroides</name>
    <dbReference type="NCBI Taxonomy" id="273540"/>
    <lineage>
        <taxon>Eukaryota</taxon>
        <taxon>Viridiplantae</taxon>
        <taxon>Streptophyta</taxon>
        <taxon>Embryophyta</taxon>
        <taxon>Tracheophyta</taxon>
        <taxon>Spermatophyta</taxon>
        <taxon>Magnoliopsida</taxon>
        <taxon>Proteales</taxon>
        <taxon>Proteaceae</taxon>
        <taxon>Protea</taxon>
    </lineage>
</organism>
<dbReference type="AlphaFoldDB" id="A0A9Q0R276"/>
<keyword evidence="4" id="KW-1185">Reference proteome</keyword>
<dbReference type="PANTHER" id="PTHR31589">
    <property type="entry name" value="PROTEIN, PUTATIVE (DUF239)-RELATED-RELATED"/>
    <property type="match status" value="1"/>
</dbReference>